<evidence type="ECO:0000256" key="15">
    <source>
        <dbReference type="RuleBase" id="RU003530"/>
    </source>
</evidence>
<dbReference type="SUPFAM" id="SSF52540">
    <property type="entry name" value="P-loop containing nucleoside triphosphate hydrolases"/>
    <property type="match status" value="1"/>
</dbReference>
<dbReference type="EMBL" id="CACRSM010000002">
    <property type="protein sequence ID" value="VYS91279.1"/>
    <property type="molecule type" value="Genomic_DNA"/>
</dbReference>
<dbReference type="PIRSF" id="PIRSF000545">
    <property type="entry name" value="Pantothenate_kin"/>
    <property type="match status" value="1"/>
</dbReference>
<dbReference type="AlphaFoldDB" id="A0A6N2SE90"/>
<evidence type="ECO:0000256" key="12">
    <source>
        <dbReference type="ARBA" id="ARBA00022993"/>
    </source>
</evidence>
<proteinExistence type="inferred from homology"/>
<dbReference type="Gene3D" id="3.40.50.300">
    <property type="entry name" value="P-loop containing nucleotide triphosphate hydrolases"/>
    <property type="match status" value="1"/>
</dbReference>
<keyword evidence="9 14" id="KW-0547">Nucleotide-binding</keyword>
<reference evidence="17" key="1">
    <citation type="submission" date="2019-11" db="EMBL/GenBank/DDBJ databases">
        <authorList>
            <person name="Feng L."/>
        </authorList>
    </citation>
    <scope>NUCLEOTIDE SEQUENCE</scope>
    <source>
        <strain evidence="17">AodontolyticusLFYP35</strain>
    </source>
</reference>
<evidence type="ECO:0000256" key="13">
    <source>
        <dbReference type="ARBA" id="ARBA00032866"/>
    </source>
</evidence>
<dbReference type="InterPro" id="IPR006083">
    <property type="entry name" value="PRK/URK"/>
</dbReference>
<evidence type="ECO:0000259" key="16">
    <source>
        <dbReference type="Pfam" id="PF00485"/>
    </source>
</evidence>
<dbReference type="InterPro" id="IPR027417">
    <property type="entry name" value="P-loop_NTPase"/>
</dbReference>
<comment type="similarity">
    <text evidence="4 14 15">Belongs to the prokaryotic pantothenate kinase family.</text>
</comment>
<evidence type="ECO:0000256" key="7">
    <source>
        <dbReference type="ARBA" id="ARBA00022490"/>
    </source>
</evidence>
<dbReference type="InterPro" id="IPR004566">
    <property type="entry name" value="PanK"/>
</dbReference>
<organism evidence="17">
    <name type="scientific">Schaalia odontolytica</name>
    <dbReference type="NCBI Taxonomy" id="1660"/>
    <lineage>
        <taxon>Bacteria</taxon>
        <taxon>Bacillati</taxon>
        <taxon>Actinomycetota</taxon>
        <taxon>Actinomycetes</taxon>
        <taxon>Actinomycetales</taxon>
        <taxon>Actinomycetaceae</taxon>
        <taxon>Schaalia</taxon>
    </lineage>
</organism>
<dbReference type="HAMAP" id="MF_00215">
    <property type="entry name" value="Pantothen_kinase_1"/>
    <property type="match status" value="1"/>
</dbReference>
<keyword evidence="10 14" id="KW-0418">Kinase</keyword>
<feature type="domain" description="Phosphoribulokinase/uridine kinase" evidence="16">
    <location>
        <begin position="91"/>
        <end position="234"/>
    </location>
</feature>
<comment type="catalytic activity">
    <reaction evidence="1 14 15">
        <text>(R)-pantothenate + ATP = (R)-4'-phosphopantothenate + ADP + H(+)</text>
        <dbReference type="Rhea" id="RHEA:16373"/>
        <dbReference type="ChEBI" id="CHEBI:10986"/>
        <dbReference type="ChEBI" id="CHEBI:15378"/>
        <dbReference type="ChEBI" id="CHEBI:29032"/>
        <dbReference type="ChEBI" id="CHEBI:30616"/>
        <dbReference type="ChEBI" id="CHEBI:456216"/>
        <dbReference type="EC" id="2.7.1.33"/>
    </reaction>
</comment>
<evidence type="ECO:0000256" key="1">
    <source>
        <dbReference type="ARBA" id="ARBA00001206"/>
    </source>
</evidence>
<feature type="binding site" evidence="14">
    <location>
        <begin position="96"/>
        <end position="103"/>
    </location>
    <ligand>
        <name>ATP</name>
        <dbReference type="ChEBI" id="CHEBI:30616"/>
    </ligand>
</feature>
<evidence type="ECO:0000256" key="8">
    <source>
        <dbReference type="ARBA" id="ARBA00022679"/>
    </source>
</evidence>
<dbReference type="EC" id="2.7.1.33" evidence="5 14"/>
<keyword evidence="7 14" id="KW-0963">Cytoplasm</keyword>
<gene>
    <name evidence="14 17" type="primary">coaA</name>
    <name evidence="17" type="ORF">AOLFYP35_00807</name>
</gene>
<protein>
    <recommendedName>
        <fullName evidence="6 14">Pantothenate kinase</fullName>
        <ecNumber evidence="5 14">2.7.1.33</ecNumber>
    </recommendedName>
    <alternativeName>
        <fullName evidence="13 14">Pantothenic acid kinase</fullName>
    </alternativeName>
</protein>
<name>A0A6N2SE90_9ACTO</name>
<evidence type="ECO:0000313" key="17">
    <source>
        <dbReference type="EMBL" id="VYS91279.1"/>
    </source>
</evidence>
<dbReference type="Pfam" id="PF00485">
    <property type="entry name" value="PRK"/>
    <property type="match status" value="1"/>
</dbReference>
<dbReference type="GO" id="GO:0005737">
    <property type="term" value="C:cytoplasm"/>
    <property type="evidence" value="ECO:0007669"/>
    <property type="project" value="UniProtKB-SubCell"/>
</dbReference>
<dbReference type="UniPathway" id="UPA00241">
    <property type="reaction ID" value="UER00352"/>
</dbReference>
<comment type="subcellular location">
    <subcellularLocation>
        <location evidence="2 14 15">Cytoplasm</location>
    </subcellularLocation>
</comment>
<evidence type="ECO:0000256" key="6">
    <source>
        <dbReference type="ARBA" id="ARBA00015080"/>
    </source>
</evidence>
<evidence type="ECO:0000256" key="14">
    <source>
        <dbReference type="HAMAP-Rule" id="MF_00215"/>
    </source>
</evidence>
<evidence type="ECO:0000256" key="9">
    <source>
        <dbReference type="ARBA" id="ARBA00022741"/>
    </source>
</evidence>
<keyword evidence="11 14" id="KW-0067">ATP-binding</keyword>
<evidence type="ECO:0000256" key="3">
    <source>
        <dbReference type="ARBA" id="ARBA00005225"/>
    </source>
</evidence>
<accession>A0A6N2SE90</accession>
<comment type="pathway">
    <text evidence="3 14 15">Cofactor biosynthesis; coenzyme A biosynthesis; CoA from (R)-pantothenate: step 1/5.</text>
</comment>
<evidence type="ECO:0000256" key="11">
    <source>
        <dbReference type="ARBA" id="ARBA00022840"/>
    </source>
</evidence>
<keyword evidence="12 14" id="KW-0173">Coenzyme A biosynthesis</keyword>
<evidence type="ECO:0000256" key="10">
    <source>
        <dbReference type="ARBA" id="ARBA00022777"/>
    </source>
</evidence>
<dbReference type="GO" id="GO:0015937">
    <property type="term" value="P:coenzyme A biosynthetic process"/>
    <property type="evidence" value="ECO:0007669"/>
    <property type="project" value="UniProtKB-UniRule"/>
</dbReference>
<evidence type="ECO:0000256" key="5">
    <source>
        <dbReference type="ARBA" id="ARBA00012102"/>
    </source>
</evidence>
<evidence type="ECO:0000256" key="2">
    <source>
        <dbReference type="ARBA" id="ARBA00004496"/>
    </source>
</evidence>
<evidence type="ECO:0000256" key="4">
    <source>
        <dbReference type="ARBA" id="ARBA00006087"/>
    </source>
</evidence>
<dbReference type="GO" id="GO:0005524">
    <property type="term" value="F:ATP binding"/>
    <property type="evidence" value="ECO:0007669"/>
    <property type="project" value="UniProtKB-UniRule"/>
</dbReference>
<dbReference type="CDD" id="cd02025">
    <property type="entry name" value="PanK"/>
    <property type="match status" value="1"/>
</dbReference>
<sequence>MSDSTTSEDSPFDFYSRAQWDKLADRTPLPLTHTDLARLATLGDPIDIAEVDAIYRPLTALLQLYVEGHRRIEQERSRFLMRPCRTHVPFIIGIGGSVAVGKSTVSRLLRFLLSRWEKTPRVDLITTDGFLFPNAVLRSKGLLGRKGFPESYDRPALISFLSAVKSGKRHVQAPVYSHVVYDIVEGESVVVDCPDILIVEGLNVLQPPKWGPGVMPVAVSDFFDFSIYVDASPDNIEQWYVDRFLALRQTAFTREDSFFRTYASLTDAQAEATARSIWEEINLPNLLENIAPTRERATMVFTKGSDHRVESLRLRR</sequence>
<dbReference type="PANTHER" id="PTHR10285">
    <property type="entry name" value="URIDINE KINASE"/>
    <property type="match status" value="1"/>
</dbReference>
<keyword evidence="8 14" id="KW-0808">Transferase</keyword>
<dbReference type="NCBIfam" id="TIGR00554">
    <property type="entry name" value="panK_bact"/>
    <property type="match status" value="1"/>
</dbReference>
<dbReference type="GO" id="GO:0004594">
    <property type="term" value="F:pantothenate kinase activity"/>
    <property type="evidence" value="ECO:0007669"/>
    <property type="project" value="UniProtKB-UniRule"/>
</dbReference>